<keyword evidence="3" id="KW-1185">Reference proteome</keyword>
<reference evidence="2 3" key="2">
    <citation type="journal article" date="2011" name="PLoS ONE">
        <title>The Cyst-Dividing Bacterium Ramlibacter tataouinensis TTB310 Genome Reveals a Well-Stocked Toolbox for Adaptation to a Desert Environment.</title>
        <authorList>
            <person name="De Luca G."/>
            <person name="Barakat M."/>
            <person name="Ortet P."/>
            <person name="Fochesato S."/>
            <person name="Jourlin-Castelli C."/>
            <person name="Ansaldi M."/>
            <person name="Py B."/>
            <person name="Fichant G."/>
            <person name="Coutinho P.M."/>
            <person name="Voulhoux R."/>
            <person name="Bastien O."/>
            <person name="Marechal E."/>
            <person name="Henrissat B."/>
            <person name="Quentin Y."/>
            <person name="Noirot P."/>
            <person name="Filloux A."/>
            <person name="Mejean V."/>
            <person name="Dubow M.S."/>
            <person name="Barras F."/>
            <person name="Barbe V."/>
            <person name="Weissenbach J."/>
            <person name="Mihalcescu I."/>
            <person name="Vermeglio A."/>
            <person name="Achouak W."/>
            <person name="Heulin T."/>
        </authorList>
    </citation>
    <scope>NUCLEOTIDE SEQUENCE [LARGE SCALE GENOMIC DNA]</scope>
    <source>
        <strain evidence="3">ATCC BAA-407 / DSM 14655 / LMG 21543 / TTB310</strain>
    </source>
</reference>
<keyword evidence="1" id="KW-1133">Transmembrane helix</keyword>
<proteinExistence type="predicted"/>
<sequence>MFMSINVAAVLRALGLAAAGLVFLHILVVLTYLADWSLPGVNRFYLDQEGNVPTWFSSLLLLISALLLGLIAGLKQRARDRFHAQWLLLALLFLGLSLDESASFHEVLINPMVKAFDLRGVLRFGWVIAGALFAVAVLLYYLRFLGSLPARTRALFLVSGGLYVLGAVGMEMVGGYFFIEPETAGIAGADLVPYMVAMTLEETLEMTGILVFIHTLLDYLKSSSPVILLRVG</sequence>
<feature type="transmembrane region" description="Helical" evidence="1">
    <location>
        <begin position="124"/>
        <end position="142"/>
    </location>
</feature>
<dbReference type="EMBL" id="CP000245">
    <property type="protein sequence ID" value="AEG92761.1"/>
    <property type="molecule type" value="Genomic_DNA"/>
</dbReference>
<feature type="transmembrane region" description="Helical" evidence="1">
    <location>
        <begin position="54"/>
        <end position="74"/>
    </location>
</feature>
<protein>
    <submittedName>
        <fullName evidence="2">Candidate membrane protein</fullName>
    </submittedName>
</protein>
<dbReference type="KEGG" id="rta:Rta_16690"/>
<dbReference type="HOGENOM" id="CLU_072761_0_0_4"/>
<dbReference type="eggNOG" id="ENOG5031B6Q">
    <property type="taxonomic scope" value="Bacteria"/>
</dbReference>
<feature type="transmembrane region" description="Helical" evidence="1">
    <location>
        <begin position="86"/>
        <end position="104"/>
    </location>
</feature>
<feature type="transmembrane region" description="Helical" evidence="1">
    <location>
        <begin position="191"/>
        <end position="213"/>
    </location>
</feature>
<organism evidence="2 3">
    <name type="scientific">Ramlibacter tataouinensis (strain ATCC BAA-407 / DSM 14655 / LMG 21543 / TTB310)</name>
    <dbReference type="NCBI Taxonomy" id="365046"/>
    <lineage>
        <taxon>Bacteria</taxon>
        <taxon>Pseudomonadati</taxon>
        <taxon>Pseudomonadota</taxon>
        <taxon>Betaproteobacteria</taxon>
        <taxon>Burkholderiales</taxon>
        <taxon>Comamonadaceae</taxon>
        <taxon>Ramlibacter</taxon>
    </lineage>
</organism>
<feature type="transmembrane region" description="Helical" evidence="1">
    <location>
        <begin position="12"/>
        <end position="34"/>
    </location>
</feature>
<dbReference type="AlphaFoldDB" id="F5Y675"/>
<gene>
    <name evidence="2" type="ordered locus">Rta_16690</name>
</gene>
<feature type="transmembrane region" description="Helical" evidence="1">
    <location>
        <begin position="154"/>
        <end position="179"/>
    </location>
</feature>
<accession>F5Y675</accession>
<keyword evidence="1" id="KW-0472">Membrane</keyword>
<reference evidence="3" key="1">
    <citation type="submission" date="2006-01" db="EMBL/GenBank/DDBJ databases">
        <title>Genome of the cyst-dividing bacterium Ramlibacter tataouinensis.</title>
        <authorList>
            <person name="Barakat M."/>
            <person name="Ortet P."/>
            <person name="De Luca G."/>
            <person name="Jourlin-Castelli C."/>
            <person name="Ansaldi M."/>
            <person name="Py B."/>
            <person name="Fichant G."/>
            <person name="Coutinho P."/>
            <person name="Voulhoux R."/>
            <person name="Bastien O."/>
            <person name="Roy S."/>
            <person name="Marechal E."/>
            <person name="Henrissat B."/>
            <person name="Quentin Y."/>
            <person name="Noirot P."/>
            <person name="Filloux A."/>
            <person name="Mejean V."/>
            <person name="DuBow M."/>
            <person name="Barras F."/>
            <person name="Heulin T."/>
        </authorList>
    </citation>
    <scope>NUCLEOTIDE SEQUENCE [LARGE SCALE GENOMIC DNA]</scope>
    <source>
        <strain evidence="3">ATCC BAA-407 / DSM 14655 / LMG 21543 / TTB310</strain>
    </source>
</reference>
<dbReference type="Proteomes" id="UP000008385">
    <property type="component" value="Chromosome"/>
</dbReference>
<evidence type="ECO:0000313" key="3">
    <source>
        <dbReference type="Proteomes" id="UP000008385"/>
    </source>
</evidence>
<keyword evidence="1" id="KW-0812">Transmembrane</keyword>
<dbReference type="STRING" id="365046.Rta_16690"/>
<evidence type="ECO:0000313" key="2">
    <source>
        <dbReference type="EMBL" id="AEG92761.1"/>
    </source>
</evidence>
<name>F5Y675_RAMTT</name>
<evidence type="ECO:0000256" key="1">
    <source>
        <dbReference type="SAM" id="Phobius"/>
    </source>
</evidence>